<dbReference type="SUPFAM" id="SSF52540">
    <property type="entry name" value="P-loop containing nucleoside triphosphate hydrolases"/>
    <property type="match status" value="1"/>
</dbReference>
<dbReference type="InterPro" id="IPR027417">
    <property type="entry name" value="P-loop_NTPase"/>
</dbReference>
<evidence type="ECO:0000256" key="2">
    <source>
        <dbReference type="ARBA" id="ARBA00022448"/>
    </source>
</evidence>
<dbReference type="SMART" id="SM00382">
    <property type="entry name" value="AAA"/>
    <property type="match status" value="1"/>
</dbReference>
<dbReference type="InterPro" id="IPR003439">
    <property type="entry name" value="ABC_transporter-like_ATP-bd"/>
</dbReference>
<dbReference type="PANTHER" id="PTHR43394">
    <property type="entry name" value="ATP-DEPENDENT PERMEASE MDL1, MITOCHONDRIAL"/>
    <property type="match status" value="1"/>
</dbReference>
<keyword evidence="8 11" id="KW-1133">Transmembrane helix</keyword>
<dbReference type="InterPro" id="IPR039421">
    <property type="entry name" value="Type_1_exporter"/>
</dbReference>
<evidence type="ECO:0000256" key="4">
    <source>
        <dbReference type="ARBA" id="ARBA00022692"/>
    </source>
</evidence>
<accession>A0ABX7MD88</accession>
<dbReference type="EMBL" id="CP071060">
    <property type="protein sequence ID" value="QSI77657.1"/>
    <property type="molecule type" value="Genomic_DNA"/>
</dbReference>
<evidence type="ECO:0000256" key="6">
    <source>
        <dbReference type="ARBA" id="ARBA00022840"/>
    </source>
</evidence>
<feature type="transmembrane region" description="Helical" evidence="11">
    <location>
        <begin position="60"/>
        <end position="80"/>
    </location>
</feature>
<dbReference type="Proteomes" id="UP000663570">
    <property type="component" value="Chromosome"/>
</dbReference>
<evidence type="ECO:0000256" key="9">
    <source>
        <dbReference type="ARBA" id="ARBA00023055"/>
    </source>
</evidence>
<organism evidence="14 15">
    <name type="scientific">Niveibacterium microcysteis</name>
    <dbReference type="NCBI Taxonomy" id="2811415"/>
    <lineage>
        <taxon>Bacteria</taxon>
        <taxon>Pseudomonadati</taxon>
        <taxon>Pseudomonadota</taxon>
        <taxon>Betaproteobacteria</taxon>
        <taxon>Rhodocyclales</taxon>
        <taxon>Rhodocyclaceae</taxon>
        <taxon>Niveibacterium</taxon>
    </lineage>
</organism>
<keyword evidence="10 11" id="KW-0472">Membrane</keyword>
<dbReference type="Pfam" id="PF00664">
    <property type="entry name" value="ABC_membrane"/>
    <property type="match status" value="1"/>
</dbReference>
<dbReference type="Gene3D" id="3.40.50.300">
    <property type="entry name" value="P-loop containing nucleotide triphosphate hydrolases"/>
    <property type="match status" value="1"/>
</dbReference>
<dbReference type="Pfam" id="PF00005">
    <property type="entry name" value="ABC_tran"/>
    <property type="match status" value="1"/>
</dbReference>
<protein>
    <submittedName>
        <fullName evidence="14">Lipid A export permease/ATP-binding protein MsbA</fullName>
    </submittedName>
</protein>
<gene>
    <name evidence="14" type="primary">msbA</name>
    <name evidence="14" type="ORF">JY500_03085</name>
</gene>
<evidence type="ECO:0000256" key="8">
    <source>
        <dbReference type="ARBA" id="ARBA00022989"/>
    </source>
</evidence>
<dbReference type="PROSITE" id="PS50929">
    <property type="entry name" value="ABC_TM1F"/>
    <property type="match status" value="1"/>
</dbReference>
<reference evidence="14 15" key="1">
    <citation type="submission" date="2021-02" db="EMBL/GenBank/DDBJ databases">
        <title>Niveibacterium changnyeongensis HC41.</title>
        <authorList>
            <person name="Kang M."/>
        </authorList>
    </citation>
    <scope>NUCLEOTIDE SEQUENCE [LARGE SCALE GENOMIC DNA]</scope>
    <source>
        <strain evidence="14 15">HC41</strain>
    </source>
</reference>
<evidence type="ECO:0000256" key="1">
    <source>
        <dbReference type="ARBA" id="ARBA00004651"/>
    </source>
</evidence>
<dbReference type="InterPro" id="IPR003593">
    <property type="entry name" value="AAA+_ATPase"/>
</dbReference>
<dbReference type="RefSeq" id="WP_206255040.1">
    <property type="nucleotide sequence ID" value="NZ_CP071060.1"/>
</dbReference>
<dbReference type="SUPFAM" id="SSF90123">
    <property type="entry name" value="ABC transporter transmembrane region"/>
    <property type="match status" value="1"/>
</dbReference>
<evidence type="ECO:0000259" key="13">
    <source>
        <dbReference type="PROSITE" id="PS50929"/>
    </source>
</evidence>
<keyword evidence="4 11" id="KW-0812">Transmembrane</keyword>
<keyword evidence="3" id="KW-1003">Cell membrane</keyword>
<evidence type="ECO:0000256" key="11">
    <source>
        <dbReference type="SAM" id="Phobius"/>
    </source>
</evidence>
<evidence type="ECO:0000313" key="15">
    <source>
        <dbReference type="Proteomes" id="UP000663570"/>
    </source>
</evidence>
<dbReference type="NCBIfam" id="TIGR02203">
    <property type="entry name" value="MsbA_lipidA"/>
    <property type="match status" value="1"/>
</dbReference>
<evidence type="ECO:0000256" key="10">
    <source>
        <dbReference type="ARBA" id="ARBA00023136"/>
    </source>
</evidence>
<dbReference type="PROSITE" id="PS00211">
    <property type="entry name" value="ABC_TRANSPORTER_1"/>
    <property type="match status" value="1"/>
</dbReference>
<dbReference type="PROSITE" id="PS50893">
    <property type="entry name" value="ABC_TRANSPORTER_2"/>
    <property type="match status" value="1"/>
</dbReference>
<dbReference type="PANTHER" id="PTHR43394:SF1">
    <property type="entry name" value="ATP-BINDING CASSETTE SUB-FAMILY B MEMBER 10, MITOCHONDRIAL"/>
    <property type="match status" value="1"/>
</dbReference>
<proteinExistence type="predicted"/>
<feature type="domain" description="ABC transmembrane type-1" evidence="13">
    <location>
        <begin position="23"/>
        <end position="305"/>
    </location>
</feature>
<dbReference type="InterPro" id="IPR017871">
    <property type="entry name" value="ABC_transporter-like_CS"/>
</dbReference>
<dbReference type="CDD" id="cd18552">
    <property type="entry name" value="ABC_6TM_MsbA_like"/>
    <property type="match status" value="1"/>
</dbReference>
<dbReference type="Gene3D" id="1.20.1560.10">
    <property type="entry name" value="ABC transporter type 1, transmembrane domain"/>
    <property type="match status" value="1"/>
</dbReference>
<evidence type="ECO:0000259" key="12">
    <source>
        <dbReference type="PROSITE" id="PS50893"/>
    </source>
</evidence>
<keyword evidence="6" id="KW-0067">ATP-binding</keyword>
<keyword evidence="5" id="KW-0547">Nucleotide-binding</keyword>
<comment type="subcellular location">
    <subcellularLocation>
        <location evidence="1">Cell membrane</location>
        <topology evidence="1">Multi-pass membrane protein</topology>
    </subcellularLocation>
</comment>
<evidence type="ECO:0000256" key="5">
    <source>
        <dbReference type="ARBA" id="ARBA00022741"/>
    </source>
</evidence>
<evidence type="ECO:0000313" key="14">
    <source>
        <dbReference type="EMBL" id="QSI77657.1"/>
    </source>
</evidence>
<evidence type="ECO:0000256" key="3">
    <source>
        <dbReference type="ARBA" id="ARBA00022475"/>
    </source>
</evidence>
<feature type="domain" description="ABC transporter" evidence="12">
    <location>
        <begin position="337"/>
        <end position="573"/>
    </location>
</feature>
<keyword evidence="7" id="KW-1278">Translocase</keyword>
<name>A0ABX7MD88_9RHOO</name>
<keyword evidence="2" id="KW-0813">Transport</keyword>
<dbReference type="InterPro" id="IPR036640">
    <property type="entry name" value="ABC1_TM_sf"/>
</dbReference>
<sequence length="585" mass="63536">MSQSTQLYRRLLNYVRPYKKAFVAALFCMIIAGTLEPAMAKLLQLMIDEGFTANASAKVFWYPAAIVGVYFMRGVLSFLTDYAMAWVANKVLLDLRNEMFAKLIRQPTPFFDNRPAGLLMSKVAYDVQGVLDASTNAVNTLIGDAIKVIALFGFLLYLNWQLTLIAFVLVPPVALAVRAFSGRLRRMTRGSQESMGLINHVLEEAIGAHKLVKVFGGQVYESSRFLRATQQLRGFNMKGTVAAAAQGPIVQTLAAIGIGSIIAAALWQGQKGGLTVGEFNAFIVAIAQLVPAMKRLTDVNAPLQRGLASAESVFELIDADTESDTGTRELGQARGDVRFEQVRFRYPGAARDALDGIDLAIRPGEMVALVGQSGSGKTTIANLLPRFYPVSGGRILLDDIPVEDVRLESLRANIALVSQEVVLFNDSVANNIAYGAMSGATRAEIEAAAKAANAYEFIMQMPNGFDTEIGERGTKLSGGQRQRLAIARALLKNAPLLILDEATSALDTESERAVQAALDALMSGRTTLVIAHRLSTIERADRIVVMDRGHIAETGTHAELLARDGLYANLWRMQFRQDDDTNGAT</sequence>
<feature type="transmembrane region" description="Helical" evidence="11">
    <location>
        <begin position="21"/>
        <end position="40"/>
    </location>
</feature>
<keyword evidence="9" id="KW-0445">Lipid transport</keyword>
<evidence type="ECO:0000256" key="7">
    <source>
        <dbReference type="ARBA" id="ARBA00022967"/>
    </source>
</evidence>
<keyword evidence="15" id="KW-1185">Reference proteome</keyword>
<dbReference type="InterPro" id="IPR011527">
    <property type="entry name" value="ABC1_TM_dom"/>
</dbReference>
<dbReference type="InterPro" id="IPR011917">
    <property type="entry name" value="ABC_transpr_lipidA"/>
</dbReference>